<feature type="transmembrane region" description="Helical" evidence="1">
    <location>
        <begin position="58"/>
        <end position="78"/>
    </location>
</feature>
<keyword evidence="4" id="KW-1185">Reference proteome</keyword>
<keyword evidence="1" id="KW-0812">Transmembrane</keyword>
<keyword evidence="1" id="KW-1133">Transmembrane helix</keyword>
<dbReference type="InterPro" id="IPR045340">
    <property type="entry name" value="DUF6533"/>
</dbReference>
<dbReference type="OrthoDB" id="3261349at2759"/>
<keyword evidence="1" id="KW-0472">Membrane</keyword>
<proteinExistence type="predicted"/>
<reference evidence="3" key="1">
    <citation type="submission" date="2022-06" db="EMBL/GenBank/DDBJ databases">
        <title>Genome Sequence of Candolleomyces eurysporus.</title>
        <authorList>
            <person name="Buettner E."/>
        </authorList>
    </citation>
    <scope>NUCLEOTIDE SEQUENCE</scope>
    <source>
        <strain evidence="3">VTCC 930004</strain>
    </source>
</reference>
<feature type="transmembrane region" description="Helical" evidence="1">
    <location>
        <begin position="90"/>
        <end position="110"/>
    </location>
</feature>
<sequence>MYTFVSNERLPVPRAYAHKYVVVVASAILYFEYCLTFSREVDWVWYSKPRITWTHVLFYLNRYLPLFGHFVFLLQVLWISQDHPNKFRYFSVLVQTIVGVFLMVRTYALYNGNKKVQFLLFICAAGALTVGVWSVSSEERSIALFNQEEDLVKIQGCFLPQKADSGRRKHLTPSCSLVPRILNYSILNQVLRPLGEGFSRSIC</sequence>
<accession>A0A9W8MI05</accession>
<dbReference type="Proteomes" id="UP001140091">
    <property type="component" value="Unassembled WGS sequence"/>
</dbReference>
<dbReference type="Pfam" id="PF20151">
    <property type="entry name" value="DUF6533"/>
    <property type="match status" value="1"/>
</dbReference>
<feature type="domain" description="DUF6533" evidence="2">
    <location>
        <begin position="20"/>
        <end position="67"/>
    </location>
</feature>
<feature type="transmembrane region" description="Helical" evidence="1">
    <location>
        <begin position="116"/>
        <end position="135"/>
    </location>
</feature>
<comment type="caution">
    <text evidence="3">The sequence shown here is derived from an EMBL/GenBank/DDBJ whole genome shotgun (WGS) entry which is preliminary data.</text>
</comment>
<gene>
    <name evidence="3" type="ORF">H1R20_g7844</name>
</gene>
<evidence type="ECO:0000313" key="3">
    <source>
        <dbReference type="EMBL" id="KAJ2929259.1"/>
    </source>
</evidence>
<dbReference type="AlphaFoldDB" id="A0A9W8MI05"/>
<feature type="non-terminal residue" evidence="3">
    <location>
        <position position="203"/>
    </location>
</feature>
<evidence type="ECO:0000259" key="2">
    <source>
        <dbReference type="Pfam" id="PF20151"/>
    </source>
</evidence>
<organism evidence="3 4">
    <name type="scientific">Candolleomyces eurysporus</name>
    <dbReference type="NCBI Taxonomy" id="2828524"/>
    <lineage>
        <taxon>Eukaryota</taxon>
        <taxon>Fungi</taxon>
        <taxon>Dikarya</taxon>
        <taxon>Basidiomycota</taxon>
        <taxon>Agaricomycotina</taxon>
        <taxon>Agaricomycetes</taxon>
        <taxon>Agaricomycetidae</taxon>
        <taxon>Agaricales</taxon>
        <taxon>Agaricineae</taxon>
        <taxon>Psathyrellaceae</taxon>
        <taxon>Candolleomyces</taxon>
    </lineage>
</organism>
<evidence type="ECO:0000256" key="1">
    <source>
        <dbReference type="SAM" id="Phobius"/>
    </source>
</evidence>
<name>A0A9W8MI05_9AGAR</name>
<evidence type="ECO:0000313" key="4">
    <source>
        <dbReference type="Proteomes" id="UP001140091"/>
    </source>
</evidence>
<feature type="transmembrane region" description="Helical" evidence="1">
    <location>
        <begin position="20"/>
        <end position="38"/>
    </location>
</feature>
<protein>
    <recommendedName>
        <fullName evidence="2">DUF6533 domain-containing protein</fullName>
    </recommendedName>
</protein>
<dbReference type="EMBL" id="JANBPK010000884">
    <property type="protein sequence ID" value="KAJ2929259.1"/>
    <property type="molecule type" value="Genomic_DNA"/>
</dbReference>